<dbReference type="Pfam" id="PF07596">
    <property type="entry name" value="SBP_bac_10"/>
    <property type="match status" value="1"/>
</dbReference>
<dbReference type="InterPro" id="IPR011453">
    <property type="entry name" value="DUF1559"/>
</dbReference>
<dbReference type="SUPFAM" id="SSF54523">
    <property type="entry name" value="Pili subunits"/>
    <property type="match status" value="1"/>
</dbReference>
<protein>
    <submittedName>
        <fullName evidence="2">Type II secretion system protein</fullName>
    </submittedName>
</protein>
<keyword evidence="3" id="KW-1185">Reference proteome</keyword>
<dbReference type="InterPro" id="IPR012902">
    <property type="entry name" value="N_methyl_site"/>
</dbReference>
<dbReference type="Proteomes" id="UP000435649">
    <property type="component" value="Unassembled WGS sequence"/>
</dbReference>
<dbReference type="PANTHER" id="PTHR30093:SF2">
    <property type="entry name" value="TYPE II SECRETION SYSTEM PROTEIN H"/>
    <property type="match status" value="1"/>
</dbReference>
<proteinExistence type="predicted"/>
<dbReference type="Gene3D" id="3.30.700.10">
    <property type="entry name" value="Glycoprotein, Type 4 Pilin"/>
    <property type="match status" value="1"/>
</dbReference>
<organism evidence="2 3">
    <name type="scientific">Victivallis lenta</name>
    <dbReference type="NCBI Taxonomy" id="2606640"/>
    <lineage>
        <taxon>Bacteria</taxon>
        <taxon>Pseudomonadati</taxon>
        <taxon>Lentisphaerota</taxon>
        <taxon>Lentisphaeria</taxon>
        <taxon>Victivallales</taxon>
        <taxon>Victivallaceae</taxon>
        <taxon>Victivallis</taxon>
    </lineage>
</organism>
<dbReference type="AlphaFoldDB" id="A0A844FYE7"/>
<dbReference type="RefSeq" id="WP_106053872.1">
    <property type="nucleotide sequence ID" value="NZ_CALXOB010000006.1"/>
</dbReference>
<comment type="caution">
    <text evidence="2">The sequence shown here is derived from an EMBL/GenBank/DDBJ whole genome shotgun (WGS) entry which is preliminary data.</text>
</comment>
<sequence>MKKKSSSFTLIELLVVIAIIAILASMLLPALNRARSVARGTTCKNNLKQLGLAVHMYLGNHNDFFFPYTQTGGHWTGILVRDRYAAKNQMKCPERTRLLPTSEWYRDFWNNPTMKLNAPADSDWTICDYGVNHKYIAPAGSGVRLTMCRRSSDTVLLVESARKNRELFDLSPLGYYIVDNTYSAPGSGQTVWPAHNGLSECNVVYVDGHVAGAKSTRTGEHAAEQLLNTRGTPLYGPWVDGSYRNDESKWVRHDGVF</sequence>
<dbReference type="EMBL" id="VUNS01000003">
    <property type="protein sequence ID" value="MST96340.1"/>
    <property type="molecule type" value="Genomic_DNA"/>
</dbReference>
<feature type="domain" description="DUF1559" evidence="1">
    <location>
        <begin position="33"/>
        <end position="71"/>
    </location>
</feature>
<name>A0A844FYE7_9BACT</name>
<gene>
    <name evidence="2" type="ORF">FYJ85_04660</name>
</gene>
<reference evidence="2 3" key="1">
    <citation type="submission" date="2019-08" db="EMBL/GenBank/DDBJ databases">
        <title>In-depth cultivation of the pig gut microbiome towards novel bacterial diversity and tailored functional studies.</title>
        <authorList>
            <person name="Wylensek D."/>
            <person name="Hitch T.C.A."/>
            <person name="Clavel T."/>
        </authorList>
    </citation>
    <scope>NUCLEOTIDE SEQUENCE [LARGE SCALE GENOMIC DNA]</scope>
    <source>
        <strain evidence="2 3">BBE-744-WT-12</strain>
    </source>
</reference>
<accession>A0A844FYE7</accession>
<evidence type="ECO:0000259" key="1">
    <source>
        <dbReference type="Pfam" id="PF07596"/>
    </source>
</evidence>
<evidence type="ECO:0000313" key="2">
    <source>
        <dbReference type="EMBL" id="MST96340.1"/>
    </source>
</evidence>
<dbReference type="InterPro" id="IPR045584">
    <property type="entry name" value="Pilin-like"/>
</dbReference>
<evidence type="ECO:0000313" key="3">
    <source>
        <dbReference type="Proteomes" id="UP000435649"/>
    </source>
</evidence>
<dbReference type="PANTHER" id="PTHR30093">
    <property type="entry name" value="GENERAL SECRETION PATHWAY PROTEIN G"/>
    <property type="match status" value="1"/>
</dbReference>
<dbReference type="NCBIfam" id="TIGR02532">
    <property type="entry name" value="IV_pilin_GFxxxE"/>
    <property type="match status" value="1"/>
</dbReference>
<dbReference type="Pfam" id="PF07963">
    <property type="entry name" value="N_methyl"/>
    <property type="match status" value="1"/>
</dbReference>